<name>B3S8K5_TRIAD</name>
<dbReference type="EMBL" id="DS985256">
    <property type="protein sequence ID" value="EDV20971.1"/>
    <property type="molecule type" value="Genomic_DNA"/>
</dbReference>
<evidence type="ECO:0000256" key="2">
    <source>
        <dbReference type="PROSITE-ProRule" id="PRU00076"/>
    </source>
</evidence>
<dbReference type="GO" id="GO:0016020">
    <property type="term" value="C:membrane"/>
    <property type="evidence" value="ECO:0007669"/>
    <property type="project" value="UniProtKB-SubCell"/>
</dbReference>
<dbReference type="Gene3D" id="2.60.120.200">
    <property type="match status" value="4"/>
</dbReference>
<dbReference type="PROSITE" id="PS50026">
    <property type="entry name" value="EGF_3"/>
    <property type="match status" value="2"/>
</dbReference>
<dbReference type="PANTHER" id="PTHR15036">
    <property type="entry name" value="PIKACHURIN-LIKE PROTEIN"/>
    <property type="match status" value="1"/>
</dbReference>
<evidence type="ECO:0000259" key="6">
    <source>
        <dbReference type="PROSITE" id="PS50026"/>
    </source>
</evidence>
<dbReference type="AlphaFoldDB" id="B3S8K5"/>
<dbReference type="OMA" id="CANTGYM"/>
<evidence type="ECO:0000256" key="3">
    <source>
        <dbReference type="PROSITE-ProRule" id="PRU00122"/>
    </source>
</evidence>
<feature type="domain" description="EGF-like" evidence="6">
    <location>
        <begin position="308"/>
        <end position="347"/>
    </location>
</feature>
<dbReference type="PROSITE" id="PS50025">
    <property type="entry name" value="LAM_G_DOMAIN"/>
    <property type="match status" value="3"/>
</dbReference>
<evidence type="ECO:0000256" key="1">
    <source>
        <dbReference type="ARBA" id="ARBA00023157"/>
    </source>
</evidence>
<feature type="domain" description="Laminin G" evidence="5">
    <location>
        <begin position="570"/>
        <end position="741"/>
    </location>
</feature>
<dbReference type="PhylomeDB" id="B3S8K5"/>
<evidence type="ECO:0000313" key="7">
    <source>
        <dbReference type="EMBL" id="EDV20971.1"/>
    </source>
</evidence>
<sequence length="1055" mass="115921">MANGTDNYLILELKSGYLRLRIQFRHMTTSEYVINNGVKISDNVWHQVSFSRNKHFGILTVDNVNSAHDRRSGLSGVDEITIDDMIYVGGFPRTNDTVDTISSSRNFSGCLRDLVFNGITVLQNLFGQFPYGVSAGVNQGCVTTAPYIASHLQSQSSRLIINISPSGLFDYLFDFWFRTTDSGRSRELVYIQATYSAVISLTSGIATMLQVGTTDTHVFQPRLNDGSWHQFRMISSSTSFRVYIDNDFGSVAFERTLTTQQSPQITIGSQNAQGFIGCIRDLKVNGISRSVLDTSFARNNIIYNSCSIQNFCQPFFPCYNNATCVSNPGSFACICGSNSNYEGTYCQLYKYRRNCQEIFTFNPSATTGVYTIDPDGPLGSIAPFRTRCSDTQQTVTEIAHDRETLTVLPSSRQSVGPGRYSYNLIYKEGTGQQFGNVSIKQAAALADISESCSQNIVYRCQKSVLLNTPNTPYGWWVSRNNMKMVSWGGAPADSRKCACGVTGSCANRTKMCNCDGNFGNTVLTDSGSLNDKRYLPVKQVRFGFESLNSSRIGIYSVGKLICRGNAAPNHIITFTTRASRIELPDWQNSFKGVIDIAFKSTVANGTLLKNVGRTGDFFELSVQSSAVQMQYNLGQGIDNATLTVNSAANTRYNDDQWHRVRLFFSPSRVSLRVDSLPEVFRTFQQSHQVARLDIDGPLFVGYNPQRPSNGFIGCIGSLYISESLQHLDSFAAAFQGVKNGCGKACFFLPCQHNTPCTGNYSSFRCDCTNTDWTGERCEAPKGAHFSGNNVIEYKASNILPRLPNGREDISFTFVTNSSNCRIFHVQTRSGQQMEFGLVNGEGYVSVGNMRVTLRGILSDTKLHKVIISPTDDTISIDGVTSLVRSNVGLSVLNLPIVVLGSSNNDNSVSMCINDISFVGIRIMNLAFSIPRNNSVTFIRNSQGRDPISGVCTSSISYWTGTPTPSIRSLSPTRILATLPSVGAQANVTPGGIVGIIIFLLIVLGIIIALYVRKSKQDAGKYTTEEAKAAEHQATVEFKAIGPEVDTINGKKELYV</sequence>
<dbReference type="KEGG" id="tad:TRIADDRAFT_60571"/>
<dbReference type="SMART" id="SM00181">
    <property type="entry name" value="EGF"/>
    <property type="match status" value="2"/>
</dbReference>
<evidence type="ECO:0000256" key="4">
    <source>
        <dbReference type="SAM" id="Phobius"/>
    </source>
</evidence>
<dbReference type="InterPro" id="IPR050372">
    <property type="entry name" value="Neurexin-related_CASP"/>
</dbReference>
<dbReference type="Gene3D" id="2.60.120.1000">
    <property type="match status" value="1"/>
</dbReference>
<protein>
    <submittedName>
        <fullName evidence="7">Uncharacterized protein</fullName>
    </submittedName>
</protein>
<reference evidence="7 8" key="1">
    <citation type="journal article" date="2008" name="Nature">
        <title>The Trichoplax genome and the nature of placozoans.</title>
        <authorList>
            <person name="Srivastava M."/>
            <person name="Begovic E."/>
            <person name="Chapman J."/>
            <person name="Putnam N.H."/>
            <person name="Hellsten U."/>
            <person name="Kawashima T."/>
            <person name="Kuo A."/>
            <person name="Mitros T."/>
            <person name="Salamov A."/>
            <person name="Carpenter M.L."/>
            <person name="Signorovitch A.Y."/>
            <person name="Moreno M.A."/>
            <person name="Kamm K."/>
            <person name="Grimwood J."/>
            <person name="Schmutz J."/>
            <person name="Shapiro H."/>
            <person name="Grigoriev I.V."/>
            <person name="Buss L.W."/>
            <person name="Schierwater B."/>
            <person name="Dellaporta S.L."/>
            <person name="Rokhsar D.S."/>
        </authorList>
    </citation>
    <scope>NUCLEOTIDE SEQUENCE [LARGE SCALE GENOMIC DNA]</scope>
    <source>
        <strain evidence="7 8">Grell-BS-1999</strain>
    </source>
</reference>
<feature type="domain" description="EGF-like" evidence="6">
    <location>
        <begin position="742"/>
        <end position="778"/>
    </location>
</feature>
<dbReference type="CDD" id="cd00054">
    <property type="entry name" value="EGF_CA"/>
    <property type="match status" value="1"/>
</dbReference>
<evidence type="ECO:0000313" key="8">
    <source>
        <dbReference type="Proteomes" id="UP000009022"/>
    </source>
</evidence>
<feature type="domain" description="Laminin G" evidence="5">
    <location>
        <begin position="1"/>
        <end position="141"/>
    </location>
</feature>
<dbReference type="Pfam" id="PF02210">
    <property type="entry name" value="Laminin_G_2"/>
    <property type="match status" value="3"/>
</dbReference>
<feature type="domain" description="Laminin G" evidence="5">
    <location>
        <begin position="148"/>
        <end position="306"/>
    </location>
</feature>
<accession>B3S8K5</accession>
<keyword evidence="4" id="KW-0472">Membrane</keyword>
<keyword evidence="2" id="KW-0245">EGF-like domain</keyword>
<evidence type="ECO:0000259" key="5">
    <source>
        <dbReference type="PROSITE" id="PS50025"/>
    </source>
</evidence>
<dbReference type="SMART" id="SM00282">
    <property type="entry name" value="LamG"/>
    <property type="match status" value="3"/>
</dbReference>
<keyword evidence="4" id="KW-1133">Transmembrane helix</keyword>
<dbReference type="Proteomes" id="UP000009022">
    <property type="component" value="Unassembled WGS sequence"/>
</dbReference>
<organism evidence="7 8">
    <name type="scientific">Trichoplax adhaerens</name>
    <name type="common">Trichoplax reptans</name>
    <dbReference type="NCBI Taxonomy" id="10228"/>
    <lineage>
        <taxon>Eukaryota</taxon>
        <taxon>Metazoa</taxon>
        <taxon>Placozoa</taxon>
        <taxon>Uniplacotomia</taxon>
        <taxon>Trichoplacea</taxon>
        <taxon>Trichoplacidae</taxon>
        <taxon>Trichoplax</taxon>
    </lineage>
</organism>
<keyword evidence="8" id="KW-1185">Reference proteome</keyword>
<dbReference type="FunCoup" id="B3S8K5">
    <property type="interactions" value="848"/>
</dbReference>
<dbReference type="CTD" id="6757827"/>
<dbReference type="HOGENOM" id="CLU_279555_0_0_1"/>
<dbReference type="InParanoid" id="B3S8K5"/>
<proteinExistence type="predicted"/>
<comment type="caution">
    <text evidence="2">Lacks conserved residue(s) required for the propagation of feature annotation.</text>
</comment>
<dbReference type="InterPro" id="IPR000742">
    <property type="entry name" value="EGF"/>
</dbReference>
<dbReference type="CDD" id="cd00110">
    <property type="entry name" value="LamG"/>
    <property type="match status" value="2"/>
</dbReference>
<dbReference type="GeneID" id="6757827"/>
<feature type="disulfide bond" evidence="3">
    <location>
        <begin position="714"/>
        <end position="741"/>
    </location>
</feature>
<feature type="transmembrane region" description="Helical" evidence="4">
    <location>
        <begin position="990"/>
        <end position="1011"/>
    </location>
</feature>
<dbReference type="InterPro" id="IPR001791">
    <property type="entry name" value="Laminin_G"/>
</dbReference>
<keyword evidence="4" id="KW-0812">Transmembrane</keyword>
<dbReference type="OrthoDB" id="26719at2759"/>
<dbReference type="SUPFAM" id="SSF49899">
    <property type="entry name" value="Concanavalin A-like lectins/glucanases"/>
    <property type="match status" value="4"/>
</dbReference>
<gene>
    <name evidence="7" type="ORF">TRIADDRAFT_60571</name>
</gene>
<dbReference type="InterPro" id="IPR013320">
    <property type="entry name" value="ConA-like_dom_sf"/>
</dbReference>
<dbReference type="eggNOG" id="KOG3516">
    <property type="taxonomic scope" value="Eukaryota"/>
</dbReference>
<keyword evidence="1 3" id="KW-1015">Disulfide bond</keyword>
<dbReference type="PANTHER" id="PTHR15036:SF49">
    <property type="entry name" value="AXOTACTIN"/>
    <property type="match status" value="1"/>
</dbReference>
<dbReference type="RefSeq" id="XP_002116615.1">
    <property type="nucleotide sequence ID" value="XM_002116579.1"/>
</dbReference>